<keyword evidence="2" id="KW-0229">DNA integration</keyword>
<reference evidence="8 9" key="1">
    <citation type="journal article" date="2023" name="Int. J. Syst. Evol. Microbiol.">
        <title>Lactiplantibacillus brownii sp. nov., a novel psychrotolerant species isolated from sauerkraut.</title>
        <authorList>
            <person name="Heng Y.C."/>
            <person name="Silvaraju S."/>
            <person name="Lee J.K.Y."/>
            <person name="Kittelmann S."/>
        </authorList>
    </citation>
    <scope>NUCLEOTIDE SEQUENCE [LARGE SCALE GENOMIC DNA]</scope>
    <source>
        <strain evidence="8 9">WILCCON 0030</strain>
    </source>
</reference>
<comment type="similarity">
    <text evidence="1">Belongs to the 'phage' integrase family.</text>
</comment>
<keyword evidence="4" id="KW-0233">DNA recombination</keyword>
<dbReference type="InterPro" id="IPR011010">
    <property type="entry name" value="DNA_brk_join_enz"/>
</dbReference>
<keyword evidence="3 5" id="KW-0238">DNA-binding</keyword>
<dbReference type="InterPro" id="IPR050090">
    <property type="entry name" value="Tyrosine_recombinase_XerCD"/>
</dbReference>
<dbReference type="PROSITE" id="PS51900">
    <property type="entry name" value="CB"/>
    <property type="match status" value="1"/>
</dbReference>
<evidence type="ECO:0000256" key="4">
    <source>
        <dbReference type="ARBA" id="ARBA00023172"/>
    </source>
</evidence>
<evidence type="ECO:0000256" key="3">
    <source>
        <dbReference type="ARBA" id="ARBA00023125"/>
    </source>
</evidence>
<name>A0ABU1A7Y2_9LACO</name>
<protein>
    <submittedName>
        <fullName evidence="8">Tyrosine-type recombinase/integrase</fullName>
    </submittedName>
</protein>
<evidence type="ECO:0000313" key="9">
    <source>
        <dbReference type="Proteomes" id="UP001227831"/>
    </source>
</evidence>
<dbReference type="Gene3D" id="1.10.443.10">
    <property type="entry name" value="Intergrase catalytic core"/>
    <property type="match status" value="1"/>
</dbReference>
<dbReference type="Gene3D" id="1.10.150.130">
    <property type="match status" value="1"/>
</dbReference>
<evidence type="ECO:0000256" key="1">
    <source>
        <dbReference type="ARBA" id="ARBA00008857"/>
    </source>
</evidence>
<feature type="domain" description="Tyr recombinase" evidence="6">
    <location>
        <begin position="175"/>
        <end position="374"/>
    </location>
</feature>
<dbReference type="Pfam" id="PF14657">
    <property type="entry name" value="Arm-DNA-bind_4"/>
    <property type="match status" value="1"/>
</dbReference>
<proteinExistence type="inferred from homology"/>
<accession>A0ABU1A7Y2</accession>
<dbReference type="Pfam" id="PF14659">
    <property type="entry name" value="Phage_int_SAM_3"/>
    <property type="match status" value="1"/>
</dbReference>
<comment type="caution">
    <text evidence="8">The sequence shown here is derived from an EMBL/GenBank/DDBJ whole genome shotgun (WGS) entry which is preliminary data.</text>
</comment>
<dbReference type="InterPro" id="IPR044068">
    <property type="entry name" value="CB"/>
</dbReference>
<evidence type="ECO:0000313" key="8">
    <source>
        <dbReference type="EMBL" id="MDQ7937058.1"/>
    </source>
</evidence>
<dbReference type="EMBL" id="JAVCWF010000001">
    <property type="protein sequence ID" value="MDQ7937058.1"/>
    <property type="molecule type" value="Genomic_DNA"/>
</dbReference>
<dbReference type="SUPFAM" id="SSF56349">
    <property type="entry name" value="DNA breaking-rejoining enzymes"/>
    <property type="match status" value="1"/>
</dbReference>
<dbReference type="InterPro" id="IPR002104">
    <property type="entry name" value="Integrase_catalytic"/>
</dbReference>
<dbReference type="PANTHER" id="PTHR30349:SF64">
    <property type="entry name" value="PROPHAGE INTEGRASE INTD-RELATED"/>
    <property type="match status" value="1"/>
</dbReference>
<dbReference type="PROSITE" id="PS51898">
    <property type="entry name" value="TYR_RECOMBINASE"/>
    <property type="match status" value="1"/>
</dbReference>
<sequence length="381" mass="43779">MKLKRSNKYKNVYSYVAKKGTLYAVRFTYYDLNGKRREKQERGFKTELLAYKAELALEIKYANNDVQQIVDSSMKVSEWVAQFIEQNKLRWRPSTKKNYLNSFNKYVIPLLGNEQLEKLTRIKYQRLYIDPLMLKLSPITVENHNRIMMSLMNCAVENDILAKNKLKGIKFPKTEPRKALSREDLAKFNKHLPKLDPEYTTLFMLLELTGMRLGEAFGLTWTDINLHNETVRINKSRGSFGVGPTKTTAGTRTIAMTATLTKQLKHYRLHQKELCLKFAQSFDPDHYVFTSSKHNSLATSAAVDYNFHIALEEAGVEKYKYVVHCLRHTHATYLLNSGINPVDVAKRLGHSNANITLGIYAHALDGSDSEIALKIDKIVGF</sequence>
<dbReference type="RefSeq" id="WP_308702835.1">
    <property type="nucleotide sequence ID" value="NZ_JAVCWF010000001.1"/>
</dbReference>
<feature type="domain" description="Core-binding (CB)" evidence="7">
    <location>
        <begin position="74"/>
        <end position="156"/>
    </location>
</feature>
<gene>
    <name evidence="8" type="ORF">RA086_05380</name>
</gene>
<dbReference type="InterPro" id="IPR028259">
    <property type="entry name" value="AP2-like_int_N"/>
</dbReference>
<evidence type="ECO:0000256" key="2">
    <source>
        <dbReference type="ARBA" id="ARBA00022908"/>
    </source>
</evidence>
<evidence type="ECO:0000259" key="7">
    <source>
        <dbReference type="PROSITE" id="PS51900"/>
    </source>
</evidence>
<evidence type="ECO:0000259" key="6">
    <source>
        <dbReference type="PROSITE" id="PS51898"/>
    </source>
</evidence>
<dbReference type="CDD" id="cd01189">
    <property type="entry name" value="INT_ICEBs1_C_like"/>
    <property type="match status" value="1"/>
</dbReference>
<dbReference type="InterPro" id="IPR013762">
    <property type="entry name" value="Integrase-like_cat_sf"/>
</dbReference>
<dbReference type="PANTHER" id="PTHR30349">
    <property type="entry name" value="PHAGE INTEGRASE-RELATED"/>
    <property type="match status" value="1"/>
</dbReference>
<dbReference type="Proteomes" id="UP001227831">
    <property type="component" value="Unassembled WGS sequence"/>
</dbReference>
<evidence type="ECO:0000256" key="5">
    <source>
        <dbReference type="PROSITE-ProRule" id="PRU01248"/>
    </source>
</evidence>
<dbReference type="InterPro" id="IPR004107">
    <property type="entry name" value="Integrase_SAM-like_N"/>
</dbReference>
<dbReference type="Pfam" id="PF00589">
    <property type="entry name" value="Phage_integrase"/>
    <property type="match status" value="1"/>
</dbReference>
<keyword evidence="9" id="KW-1185">Reference proteome</keyword>
<dbReference type="InterPro" id="IPR010998">
    <property type="entry name" value="Integrase_recombinase_N"/>
</dbReference>
<organism evidence="8 9">
    <name type="scientific">Lactiplantibacillus brownii</name>
    <dbReference type="NCBI Taxonomy" id="3069269"/>
    <lineage>
        <taxon>Bacteria</taxon>
        <taxon>Bacillati</taxon>
        <taxon>Bacillota</taxon>
        <taxon>Bacilli</taxon>
        <taxon>Lactobacillales</taxon>
        <taxon>Lactobacillaceae</taxon>
        <taxon>Lactiplantibacillus</taxon>
    </lineage>
</organism>